<proteinExistence type="predicted"/>
<name>A0A0F5K1I2_9BURK</name>
<dbReference type="GO" id="GO:0016788">
    <property type="term" value="F:hydrolase activity, acting on ester bonds"/>
    <property type="evidence" value="ECO:0007669"/>
    <property type="project" value="UniProtKB-ARBA"/>
</dbReference>
<keyword evidence="3" id="KW-1185">Reference proteome</keyword>
<dbReference type="SUPFAM" id="SSF52266">
    <property type="entry name" value="SGNH hydrolase"/>
    <property type="match status" value="1"/>
</dbReference>
<evidence type="ECO:0000313" key="3">
    <source>
        <dbReference type="Proteomes" id="UP000033618"/>
    </source>
</evidence>
<gene>
    <name evidence="2" type="ORF">WM40_10300</name>
</gene>
<accession>A0A0F5K1I2</accession>
<protein>
    <recommendedName>
        <fullName evidence="1">SGNH hydrolase-type esterase domain-containing protein</fullName>
    </recommendedName>
</protein>
<dbReference type="EMBL" id="LAQU01000008">
    <property type="protein sequence ID" value="KKB63775.1"/>
    <property type="molecule type" value="Genomic_DNA"/>
</dbReference>
<dbReference type="PANTHER" id="PTHR43784">
    <property type="entry name" value="GDSL-LIKE LIPASE/ACYLHYDROLASE, PUTATIVE (AFU_ORTHOLOGUE AFUA_2G00820)-RELATED"/>
    <property type="match status" value="1"/>
</dbReference>
<dbReference type="InterPro" id="IPR053140">
    <property type="entry name" value="GDSL_Rv0518-like"/>
</dbReference>
<sequence length="410" mass="43734">MAFLRVAHADSGAGTTHDETWQAAWGTAMQSVPPATHAPLYNLAPAVAGRTVREVIQVRTGGTLWRLRLSNRYGETPVTITAGTLAQARNGAALAGTPLPLTFGTAGSVTLAPGEERLSDPIAAALQPGPLSISLAIDDGTAAPRTWHKLSSQVTFVAAGDRTKDRAASAFHIGPTSWLFMDMLLVATKPPAGVIVAIGDSITDGMRSTLNANARWPDRLAERLAAQSNANDARGNPTVVNMGISGNRLLSDSPCYGKALRARFDHDALEIAGARDIILLIGINDINFQAMPPRAGLDCDFPHTKVTAVDLIDGYKDLIMRAHRAGKRLTGATLTPASLPPDREKIRLAVNRWIRGGNGFDSIIDFDQALRDPVHPSMLLRKYDSGDHIHPNDAGYRAMAAAIPLPFFAD</sequence>
<dbReference type="Proteomes" id="UP000033618">
    <property type="component" value="Unassembled WGS sequence"/>
</dbReference>
<dbReference type="STRING" id="28092.WM40_10300"/>
<dbReference type="PATRIC" id="fig|28092.6.peg.2435"/>
<comment type="caution">
    <text evidence="2">The sequence shown here is derived from an EMBL/GenBank/DDBJ whole genome shotgun (WGS) entry which is preliminary data.</text>
</comment>
<dbReference type="Gene3D" id="3.40.50.1110">
    <property type="entry name" value="SGNH hydrolase"/>
    <property type="match status" value="1"/>
</dbReference>
<evidence type="ECO:0000313" key="2">
    <source>
        <dbReference type="EMBL" id="KKB63775.1"/>
    </source>
</evidence>
<dbReference type="PANTHER" id="PTHR43784:SF2">
    <property type="entry name" value="GDSL-LIKE LIPASE_ACYLHYDROLASE, PUTATIVE (AFU_ORTHOLOGUE AFUA_2G00820)-RELATED"/>
    <property type="match status" value="1"/>
</dbReference>
<evidence type="ECO:0000259" key="1">
    <source>
        <dbReference type="Pfam" id="PF13472"/>
    </source>
</evidence>
<reference evidence="2 3" key="1">
    <citation type="submission" date="2015-03" db="EMBL/GenBank/DDBJ databases">
        <title>Draft Genome Sequence of Burkholderia andropogonis type strain ICMP2807, isolated from Sorghum bicolor.</title>
        <authorList>
            <person name="Lopes-Santos L."/>
            <person name="Castro D.B."/>
            <person name="Ottoboni L.M."/>
            <person name="Park D."/>
            <person name="Weirc B.S."/>
            <person name="Destefano S.A."/>
        </authorList>
    </citation>
    <scope>NUCLEOTIDE SEQUENCE [LARGE SCALE GENOMIC DNA]</scope>
    <source>
        <strain evidence="2 3">ICMP2807</strain>
    </source>
</reference>
<organism evidence="2 3">
    <name type="scientific">Robbsia andropogonis</name>
    <dbReference type="NCBI Taxonomy" id="28092"/>
    <lineage>
        <taxon>Bacteria</taxon>
        <taxon>Pseudomonadati</taxon>
        <taxon>Pseudomonadota</taxon>
        <taxon>Betaproteobacteria</taxon>
        <taxon>Burkholderiales</taxon>
        <taxon>Burkholderiaceae</taxon>
        <taxon>Robbsia</taxon>
    </lineage>
</organism>
<dbReference type="AlphaFoldDB" id="A0A0F5K1I2"/>
<dbReference type="InterPro" id="IPR036514">
    <property type="entry name" value="SGNH_hydro_sf"/>
</dbReference>
<dbReference type="InterPro" id="IPR013830">
    <property type="entry name" value="SGNH_hydro"/>
</dbReference>
<dbReference type="CDD" id="cd01830">
    <property type="entry name" value="XynE_like"/>
    <property type="match status" value="1"/>
</dbReference>
<feature type="domain" description="SGNH hydrolase-type esterase" evidence="1">
    <location>
        <begin position="197"/>
        <end position="398"/>
    </location>
</feature>
<dbReference type="Pfam" id="PF13472">
    <property type="entry name" value="Lipase_GDSL_2"/>
    <property type="match status" value="1"/>
</dbReference>